<protein>
    <submittedName>
        <fullName evidence="1">Uncharacterized protein</fullName>
    </submittedName>
</protein>
<dbReference type="GeneID" id="66796840"/>
<dbReference type="OrthoDB" id="9805307at2"/>
<evidence type="ECO:0000313" key="1">
    <source>
        <dbReference type="EMBL" id="TFH95820.1"/>
    </source>
</evidence>
<dbReference type="AlphaFoldDB" id="A0A4Y8WQQ3"/>
<organism evidence="1 2">
    <name type="scientific">Porphyromonas levii</name>
    <dbReference type="NCBI Taxonomy" id="28114"/>
    <lineage>
        <taxon>Bacteria</taxon>
        <taxon>Pseudomonadati</taxon>
        <taxon>Bacteroidota</taxon>
        <taxon>Bacteroidia</taxon>
        <taxon>Bacteroidales</taxon>
        <taxon>Porphyromonadaceae</taxon>
        <taxon>Porphyromonas</taxon>
    </lineage>
</organism>
<gene>
    <name evidence="1" type="ORF">E4P47_03690</name>
</gene>
<comment type="caution">
    <text evidence="1">The sequence shown here is derived from an EMBL/GenBank/DDBJ whole genome shotgun (WGS) entry which is preliminary data.</text>
</comment>
<dbReference type="RefSeq" id="WP_134848869.1">
    <property type="nucleotide sequence ID" value="NZ_CP197400.1"/>
</dbReference>
<evidence type="ECO:0000313" key="2">
    <source>
        <dbReference type="Proteomes" id="UP000297225"/>
    </source>
</evidence>
<dbReference type="GO" id="GO:0003824">
    <property type="term" value="F:catalytic activity"/>
    <property type="evidence" value="ECO:0007669"/>
    <property type="project" value="InterPro"/>
</dbReference>
<dbReference type="InterPro" id="IPR036663">
    <property type="entry name" value="Fumarylacetoacetase_C_sf"/>
</dbReference>
<dbReference type="Proteomes" id="UP000297225">
    <property type="component" value="Unassembled WGS sequence"/>
</dbReference>
<dbReference type="SUPFAM" id="SSF56529">
    <property type="entry name" value="FAH"/>
    <property type="match status" value="1"/>
</dbReference>
<dbReference type="EMBL" id="SPNC01000037">
    <property type="protein sequence ID" value="TFH95820.1"/>
    <property type="molecule type" value="Genomic_DNA"/>
</dbReference>
<accession>A0A4Y8WQQ3</accession>
<proteinExistence type="predicted"/>
<keyword evidence="2" id="KW-1185">Reference proteome</keyword>
<dbReference type="STRING" id="1122973.GCA_000379925_01022"/>
<sequence>MKIFSTWGEHQGIGGFVLRADNVVCNSGKDIYVPDWMTSVEALPMLVIRISKVAKSVEKEYAERYFDRVSLAFTFRAEGLAEGYPERMREDFDGSFVRWSDWVEVDNLRTRHLEALKVIRPTELSVPAQLELPTDEMIADAIALVSQYYLLKVGDWVALPALMDGWSVAPGNGLIMYEGEEKKELIYVGIK</sequence>
<reference evidence="1 2" key="1">
    <citation type="submission" date="2019-03" db="EMBL/GenBank/DDBJ databases">
        <title>Porphyromonas levii Isolated from the Uterus of Dairy Cows.</title>
        <authorList>
            <person name="Francis A.M."/>
        </authorList>
    </citation>
    <scope>NUCLEOTIDE SEQUENCE [LARGE SCALE GENOMIC DNA]</scope>
    <source>
        <strain evidence="1 2">AF5678</strain>
    </source>
</reference>
<name>A0A4Y8WQQ3_9PORP</name>